<dbReference type="PANTHER" id="PTHR24228:SF74">
    <property type="entry name" value="G-PROTEIN COUPLED RECEPTORS FAMILY 1 PROFILE DOMAIN-CONTAINING PROTEIN"/>
    <property type="match status" value="1"/>
</dbReference>
<keyword evidence="4 9" id="KW-1133">Transmembrane helix</keyword>
<feature type="transmembrane region" description="Helical" evidence="9">
    <location>
        <begin position="59"/>
        <end position="80"/>
    </location>
</feature>
<dbReference type="InterPro" id="IPR017452">
    <property type="entry name" value="GPCR_Rhodpsn_7TM"/>
</dbReference>
<sequence>MSDEFTESYESIFYTIKPLNFIFDGIVMIILMPTFFILIPLLIVALRTKWSKMKIDMKIAVLIATFDLCSAIDAILLDFFNLVHFPWNLPNQLSCTINSVVVIFFFFNSLGLVGILSLERCLLIVYKKDYSDGFYYTIIIGLFTFNIIICLISSLTDGFGLAPIGTYCLFNINVTGGLIGSLLAGALLSISLFVIFFGYIKICLFRREQSKKAQIELGLDPKKVRKDVNSTIFKSLLIIFGSFLAYTPCTLILLLQIASTSFQTPELCAVATILIDSNTTINSLILINMKPDLYKEIKKIYGFKT</sequence>
<protein>
    <recommendedName>
        <fullName evidence="10">G-protein coupled receptors family 1 profile domain-containing protein</fullName>
    </recommendedName>
</protein>
<dbReference type="CDD" id="cd00637">
    <property type="entry name" value="7tm_classA_rhodopsin-like"/>
    <property type="match status" value="1"/>
</dbReference>
<evidence type="ECO:0000313" key="11">
    <source>
        <dbReference type="EMBL" id="KXN73025.1"/>
    </source>
</evidence>
<evidence type="ECO:0000256" key="6">
    <source>
        <dbReference type="ARBA" id="ARBA00023136"/>
    </source>
</evidence>
<evidence type="ECO:0000259" key="10">
    <source>
        <dbReference type="PROSITE" id="PS50262"/>
    </source>
</evidence>
<feature type="transmembrane region" description="Helical" evidence="9">
    <location>
        <begin position="232"/>
        <end position="257"/>
    </location>
</feature>
<keyword evidence="5" id="KW-0297">G-protein coupled receptor</keyword>
<dbReference type="GO" id="GO:0004930">
    <property type="term" value="F:G protein-coupled receptor activity"/>
    <property type="evidence" value="ECO:0007669"/>
    <property type="project" value="UniProtKB-KW"/>
</dbReference>
<keyword evidence="3 9" id="KW-0812">Transmembrane</keyword>
<feature type="transmembrane region" description="Helical" evidence="9">
    <location>
        <begin position="100"/>
        <end position="122"/>
    </location>
</feature>
<keyword evidence="2" id="KW-1003">Cell membrane</keyword>
<dbReference type="PANTHER" id="PTHR24228">
    <property type="entry name" value="B2 BRADYKININ RECEPTOR/ANGIOTENSIN II RECEPTOR"/>
    <property type="match status" value="1"/>
</dbReference>
<keyword evidence="8" id="KW-0807">Transducer</keyword>
<comment type="subcellular location">
    <subcellularLocation>
        <location evidence="1">Cell membrane</location>
        <topology evidence="1">Multi-pass membrane protein</topology>
    </subcellularLocation>
</comment>
<evidence type="ECO:0000313" key="12">
    <source>
        <dbReference type="Proteomes" id="UP000070444"/>
    </source>
</evidence>
<dbReference type="GO" id="GO:0005886">
    <property type="term" value="C:plasma membrane"/>
    <property type="evidence" value="ECO:0007669"/>
    <property type="project" value="UniProtKB-SubCell"/>
</dbReference>
<evidence type="ECO:0000256" key="5">
    <source>
        <dbReference type="ARBA" id="ARBA00023040"/>
    </source>
</evidence>
<gene>
    <name evidence="11" type="ORF">CONCODRAFT_4041</name>
</gene>
<name>A0A137PDH7_CONC2</name>
<dbReference type="Gene3D" id="1.20.1070.10">
    <property type="entry name" value="Rhodopsin 7-helix transmembrane proteins"/>
    <property type="match status" value="1"/>
</dbReference>
<evidence type="ECO:0000256" key="9">
    <source>
        <dbReference type="SAM" id="Phobius"/>
    </source>
</evidence>
<evidence type="ECO:0000256" key="8">
    <source>
        <dbReference type="ARBA" id="ARBA00023224"/>
    </source>
</evidence>
<feature type="domain" description="G-protein coupled receptors family 1 profile" evidence="10">
    <location>
        <begin position="36"/>
        <end position="286"/>
    </location>
</feature>
<keyword evidence="12" id="KW-1185">Reference proteome</keyword>
<feature type="transmembrane region" description="Helical" evidence="9">
    <location>
        <begin position="134"/>
        <end position="156"/>
    </location>
</feature>
<reference evidence="11 12" key="1">
    <citation type="journal article" date="2015" name="Genome Biol. Evol.">
        <title>Phylogenomic analyses indicate that early fungi evolved digesting cell walls of algal ancestors of land plants.</title>
        <authorList>
            <person name="Chang Y."/>
            <person name="Wang S."/>
            <person name="Sekimoto S."/>
            <person name="Aerts A.L."/>
            <person name="Choi C."/>
            <person name="Clum A."/>
            <person name="LaButti K.M."/>
            <person name="Lindquist E.A."/>
            <person name="Yee Ngan C."/>
            <person name="Ohm R.A."/>
            <person name="Salamov A.A."/>
            <person name="Grigoriev I.V."/>
            <person name="Spatafora J.W."/>
            <person name="Berbee M.L."/>
        </authorList>
    </citation>
    <scope>NUCLEOTIDE SEQUENCE [LARGE SCALE GENOMIC DNA]</scope>
    <source>
        <strain evidence="11 12">NRRL 28638</strain>
    </source>
</reference>
<dbReference type="AlphaFoldDB" id="A0A137PDH7"/>
<organism evidence="11 12">
    <name type="scientific">Conidiobolus coronatus (strain ATCC 28846 / CBS 209.66 / NRRL 28638)</name>
    <name type="common">Delacroixia coronata</name>
    <dbReference type="NCBI Taxonomy" id="796925"/>
    <lineage>
        <taxon>Eukaryota</taxon>
        <taxon>Fungi</taxon>
        <taxon>Fungi incertae sedis</taxon>
        <taxon>Zoopagomycota</taxon>
        <taxon>Entomophthoromycotina</taxon>
        <taxon>Entomophthoromycetes</taxon>
        <taxon>Entomophthorales</taxon>
        <taxon>Ancylistaceae</taxon>
        <taxon>Conidiobolus</taxon>
    </lineage>
</organism>
<evidence type="ECO:0000256" key="3">
    <source>
        <dbReference type="ARBA" id="ARBA00022692"/>
    </source>
</evidence>
<keyword evidence="7" id="KW-0675">Receptor</keyword>
<evidence type="ECO:0000256" key="2">
    <source>
        <dbReference type="ARBA" id="ARBA00022475"/>
    </source>
</evidence>
<evidence type="ECO:0000256" key="7">
    <source>
        <dbReference type="ARBA" id="ARBA00023170"/>
    </source>
</evidence>
<dbReference type="SUPFAM" id="SSF81321">
    <property type="entry name" value="Family A G protein-coupled receptor-like"/>
    <property type="match status" value="1"/>
</dbReference>
<feature type="transmembrane region" description="Helical" evidence="9">
    <location>
        <begin position="20"/>
        <end position="47"/>
    </location>
</feature>
<accession>A0A137PDH7</accession>
<dbReference type="EMBL" id="KQ964442">
    <property type="protein sequence ID" value="KXN73025.1"/>
    <property type="molecule type" value="Genomic_DNA"/>
</dbReference>
<keyword evidence="6 9" id="KW-0472">Membrane</keyword>
<evidence type="ECO:0000256" key="1">
    <source>
        <dbReference type="ARBA" id="ARBA00004651"/>
    </source>
</evidence>
<evidence type="ECO:0000256" key="4">
    <source>
        <dbReference type="ARBA" id="ARBA00022989"/>
    </source>
</evidence>
<feature type="transmembrane region" description="Helical" evidence="9">
    <location>
        <begin position="176"/>
        <end position="200"/>
    </location>
</feature>
<proteinExistence type="predicted"/>
<dbReference type="PROSITE" id="PS50262">
    <property type="entry name" value="G_PROTEIN_RECEP_F1_2"/>
    <property type="match status" value="1"/>
</dbReference>
<feature type="transmembrane region" description="Helical" evidence="9">
    <location>
        <begin position="269"/>
        <end position="289"/>
    </location>
</feature>
<dbReference type="Proteomes" id="UP000070444">
    <property type="component" value="Unassembled WGS sequence"/>
</dbReference>